<protein>
    <recommendedName>
        <fullName evidence="3">F-box domain-containing protein</fullName>
    </recommendedName>
</protein>
<accession>A0A8H5GUQ0</accession>
<keyword evidence="2" id="KW-1185">Reference proteome</keyword>
<gene>
    <name evidence="1" type="ORF">D9757_010002</name>
</gene>
<dbReference type="OrthoDB" id="3221235at2759"/>
<evidence type="ECO:0000313" key="1">
    <source>
        <dbReference type="EMBL" id="KAF5371411.1"/>
    </source>
</evidence>
<proteinExistence type="predicted"/>
<organism evidence="1 2">
    <name type="scientific">Collybiopsis confluens</name>
    <dbReference type="NCBI Taxonomy" id="2823264"/>
    <lineage>
        <taxon>Eukaryota</taxon>
        <taxon>Fungi</taxon>
        <taxon>Dikarya</taxon>
        <taxon>Basidiomycota</taxon>
        <taxon>Agaricomycotina</taxon>
        <taxon>Agaricomycetes</taxon>
        <taxon>Agaricomycetidae</taxon>
        <taxon>Agaricales</taxon>
        <taxon>Marasmiineae</taxon>
        <taxon>Omphalotaceae</taxon>
        <taxon>Collybiopsis</taxon>
    </lineage>
</organism>
<reference evidence="1 2" key="1">
    <citation type="journal article" date="2020" name="ISME J.">
        <title>Uncovering the hidden diversity of litter-decomposition mechanisms in mushroom-forming fungi.</title>
        <authorList>
            <person name="Floudas D."/>
            <person name="Bentzer J."/>
            <person name="Ahren D."/>
            <person name="Johansson T."/>
            <person name="Persson P."/>
            <person name="Tunlid A."/>
        </authorList>
    </citation>
    <scope>NUCLEOTIDE SEQUENCE [LARGE SCALE GENOMIC DNA]</scope>
    <source>
        <strain evidence="1 2">CBS 406.79</strain>
    </source>
</reference>
<dbReference type="EMBL" id="JAACJN010000116">
    <property type="protein sequence ID" value="KAF5371411.1"/>
    <property type="molecule type" value="Genomic_DNA"/>
</dbReference>
<comment type="caution">
    <text evidence="1">The sequence shown here is derived from an EMBL/GenBank/DDBJ whole genome shotgun (WGS) entry which is preliminary data.</text>
</comment>
<sequence>MQRCTQCGENILRPRVSLDFSSLNDRLRSQSGPLSVQPDEVTTILKNIELDEEDCEAEINRLETRALLLATQKERLREYANRVQALISPIRKLPDELLRKIFDLSCGMNHFVVDDIAPKNAFSFGSAPSMAISSVCSRWRKNALAMPMIWSRISFEWDAVGADSWEELREQLSLILSLDTFATTAPQCRTGYFGTAILTPRLCSSNHSQID</sequence>
<dbReference type="Proteomes" id="UP000518752">
    <property type="component" value="Unassembled WGS sequence"/>
</dbReference>
<evidence type="ECO:0008006" key="3">
    <source>
        <dbReference type="Google" id="ProtNLM"/>
    </source>
</evidence>
<dbReference type="AlphaFoldDB" id="A0A8H5GUQ0"/>
<name>A0A8H5GUQ0_9AGAR</name>
<evidence type="ECO:0000313" key="2">
    <source>
        <dbReference type="Proteomes" id="UP000518752"/>
    </source>
</evidence>